<sequence length="184" mass="20710">QIELVIGAVSIVMTFMAARAGIVWIANLVFLIIIVKLAIKQYKAKHATKQKRKNEKDTSAIRSNSQRIRDWHLFYDHTANVAGRNTFDASNYNCTNADADTTLEATNFALNRSPIANEVLLTVPTSRRSLSFAEKVAEDNISKSYTEDMLSNQSLCLDESRKPHRLKTVTCDNKNARFVCDGRL</sequence>
<dbReference type="EMBL" id="LJIG01002578">
    <property type="protein sequence ID" value="KRT84362.1"/>
    <property type="molecule type" value="Genomic_DNA"/>
</dbReference>
<keyword evidence="1" id="KW-1133">Transmembrane helix</keyword>
<reference evidence="2 3" key="1">
    <citation type="submission" date="2015-09" db="EMBL/GenBank/DDBJ databases">
        <title>Draft genome of the scarab beetle Oryctes borbonicus.</title>
        <authorList>
            <person name="Meyer J.M."/>
            <person name="Markov G.V."/>
            <person name="Baskaran P."/>
            <person name="Herrmann M."/>
            <person name="Sommer R.J."/>
            <person name="Roedelsperger C."/>
        </authorList>
    </citation>
    <scope>NUCLEOTIDE SEQUENCE [LARGE SCALE GENOMIC DNA]</scope>
    <source>
        <strain evidence="2">OB123</strain>
        <tissue evidence="2">Whole animal</tissue>
    </source>
</reference>
<comment type="caution">
    <text evidence="2">The sequence shown here is derived from an EMBL/GenBank/DDBJ whole genome shotgun (WGS) entry which is preliminary data.</text>
</comment>
<evidence type="ECO:0000313" key="3">
    <source>
        <dbReference type="Proteomes" id="UP000051574"/>
    </source>
</evidence>
<keyword evidence="3" id="KW-1185">Reference proteome</keyword>
<organism evidence="2 3">
    <name type="scientific">Oryctes borbonicus</name>
    <dbReference type="NCBI Taxonomy" id="1629725"/>
    <lineage>
        <taxon>Eukaryota</taxon>
        <taxon>Metazoa</taxon>
        <taxon>Ecdysozoa</taxon>
        <taxon>Arthropoda</taxon>
        <taxon>Hexapoda</taxon>
        <taxon>Insecta</taxon>
        <taxon>Pterygota</taxon>
        <taxon>Neoptera</taxon>
        <taxon>Endopterygota</taxon>
        <taxon>Coleoptera</taxon>
        <taxon>Polyphaga</taxon>
        <taxon>Scarabaeiformia</taxon>
        <taxon>Scarabaeidae</taxon>
        <taxon>Dynastinae</taxon>
        <taxon>Oryctes</taxon>
    </lineage>
</organism>
<dbReference type="AlphaFoldDB" id="A0A0T6BAI7"/>
<evidence type="ECO:0000313" key="2">
    <source>
        <dbReference type="EMBL" id="KRT84362.1"/>
    </source>
</evidence>
<keyword evidence="1" id="KW-0812">Transmembrane</keyword>
<feature type="non-terminal residue" evidence="2">
    <location>
        <position position="1"/>
    </location>
</feature>
<dbReference type="Proteomes" id="UP000051574">
    <property type="component" value="Unassembled WGS sequence"/>
</dbReference>
<gene>
    <name evidence="2" type="ORF">AMK59_2605</name>
</gene>
<proteinExistence type="predicted"/>
<name>A0A0T6BAI7_9SCAR</name>
<evidence type="ECO:0000256" key="1">
    <source>
        <dbReference type="SAM" id="Phobius"/>
    </source>
</evidence>
<dbReference type="OrthoDB" id="10619877at2759"/>
<feature type="transmembrane region" description="Helical" evidence="1">
    <location>
        <begin position="6"/>
        <end position="39"/>
    </location>
</feature>
<accession>A0A0T6BAI7</accession>
<keyword evidence="1" id="KW-0472">Membrane</keyword>
<protein>
    <submittedName>
        <fullName evidence="2">Uncharacterized protein</fullName>
    </submittedName>
</protein>